<protein>
    <recommendedName>
        <fullName evidence="1">Rhodanese domain-containing protein</fullName>
    </recommendedName>
</protein>
<evidence type="ECO:0000259" key="1">
    <source>
        <dbReference type="PROSITE" id="PS50206"/>
    </source>
</evidence>
<dbReference type="EMBL" id="KK785209">
    <property type="protein sequence ID" value="KDO46461.1"/>
    <property type="molecule type" value="Genomic_DNA"/>
</dbReference>
<dbReference type="GO" id="GO:0046983">
    <property type="term" value="F:protein dimerization activity"/>
    <property type="evidence" value="ECO:0007669"/>
    <property type="project" value="InterPro"/>
</dbReference>
<dbReference type="InterPro" id="IPR025398">
    <property type="entry name" value="DUF4371"/>
</dbReference>
<dbReference type="Pfam" id="PF05699">
    <property type="entry name" value="Dimer_Tnp_hAT"/>
    <property type="match status" value="1"/>
</dbReference>
<dbReference type="InterPro" id="IPR055298">
    <property type="entry name" value="AtLOH3-like"/>
</dbReference>
<organism evidence="2 3">
    <name type="scientific">Citrus sinensis</name>
    <name type="common">Sweet orange</name>
    <name type="synonym">Citrus aurantium var. sinensis</name>
    <dbReference type="NCBI Taxonomy" id="2711"/>
    <lineage>
        <taxon>Eukaryota</taxon>
        <taxon>Viridiplantae</taxon>
        <taxon>Streptophyta</taxon>
        <taxon>Embryophyta</taxon>
        <taxon>Tracheophyta</taxon>
        <taxon>Spermatophyta</taxon>
        <taxon>Magnoliopsida</taxon>
        <taxon>eudicotyledons</taxon>
        <taxon>Gunneridae</taxon>
        <taxon>Pentapetalae</taxon>
        <taxon>rosids</taxon>
        <taxon>malvids</taxon>
        <taxon>Sapindales</taxon>
        <taxon>Rutaceae</taxon>
        <taxon>Aurantioideae</taxon>
        <taxon>Citrus</taxon>
    </lineage>
</organism>
<feature type="non-terminal residue" evidence="2">
    <location>
        <position position="1"/>
    </location>
</feature>
<dbReference type="Pfam" id="PF14291">
    <property type="entry name" value="DUF4371"/>
    <property type="match status" value="1"/>
</dbReference>
<feature type="domain" description="Rhodanese" evidence="1">
    <location>
        <begin position="219"/>
        <end position="246"/>
    </location>
</feature>
<proteinExistence type="predicted"/>
<sequence length="567" mass="67012">CDPKLRKPIWTLLVNQQNDVRRMYISIGLYQPKLEEFPPSFIGQQLCRFQYTWYAQFPWLEYSKEIDVSHEWTIITTDFTKFWFQTSIEAVKWLAKQACAFRGHGESIKSSNPRNFIEMIKYSVRMNKDIAELLNIIANKVRQKIREEIEDVKFCILVDEAQDESKKEQMAIILRYVDCDRFVHERFFEVLNVKEISASTLKKEICNVLTRYNLLVKDLRGQGYNDVSNMRGAWNELQTLFREDCPYAYYVHCFTHRLQLTLVKVSKDRHSELKSIREAKIIDLIASGELEIDIRANQICSLQRPRATLWSSHFTSISRLISMFGVVHEYFKKMICNGSNNDIREEAKGVYDAMSTFKFVFILHLMNKVLGINDLLCQTLQMKSQDILNTIHLISTTKLLLQSFRENDWDTFTKNVISFCESHHIDVPEMNDRHMKELNNKFIDQTMKLLTLSSTLNPIDSFKSFDIDDICNLAERFYHQDFIQFEINVLHLVEFQCISSLYELCRKLDQSRKSQIYFLLNRLIRLVLTLPVSTATTKRVFSAMKLIKTPLQNKMEKDFIRLYSYLR</sequence>
<dbReference type="STRING" id="2711.A0A067E6B2"/>
<dbReference type="AlphaFoldDB" id="A0A067E6B2"/>
<dbReference type="InterPro" id="IPR001763">
    <property type="entry name" value="Rhodanese-like_dom"/>
</dbReference>
<reference evidence="2 3" key="1">
    <citation type="submission" date="2014-04" db="EMBL/GenBank/DDBJ databases">
        <authorList>
            <consortium name="International Citrus Genome Consortium"/>
            <person name="Gmitter F."/>
            <person name="Chen C."/>
            <person name="Farmerie W."/>
            <person name="Harkins T."/>
            <person name="Desany B."/>
            <person name="Mohiuddin M."/>
            <person name="Kodira C."/>
            <person name="Borodovsky M."/>
            <person name="Lomsadze A."/>
            <person name="Burns P."/>
            <person name="Jenkins J."/>
            <person name="Prochnik S."/>
            <person name="Shu S."/>
            <person name="Chapman J."/>
            <person name="Pitluck S."/>
            <person name="Schmutz J."/>
            <person name="Rokhsar D."/>
        </authorList>
    </citation>
    <scope>NUCLEOTIDE SEQUENCE</scope>
</reference>
<dbReference type="InterPro" id="IPR008906">
    <property type="entry name" value="HATC_C_dom"/>
</dbReference>
<accession>A0A067E6B2</accession>
<evidence type="ECO:0000313" key="2">
    <source>
        <dbReference type="EMBL" id="KDO46461.1"/>
    </source>
</evidence>
<dbReference type="PROSITE" id="PS50206">
    <property type="entry name" value="RHODANESE_3"/>
    <property type="match status" value="1"/>
</dbReference>
<dbReference type="PANTHER" id="PTHR11697">
    <property type="entry name" value="GENERAL TRANSCRIPTION FACTOR 2-RELATED ZINC FINGER PROTEIN"/>
    <property type="match status" value="1"/>
</dbReference>
<name>A0A067E6B2_CITSI</name>
<gene>
    <name evidence="2" type="ORF">CISIN_1g038348mg</name>
</gene>
<keyword evidence="3" id="KW-1185">Reference proteome</keyword>
<evidence type="ECO:0000313" key="3">
    <source>
        <dbReference type="Proteomes" id="UP000027120"/>
    </source>
</evidence>
<dbReference type="Proteomes" id="UP000027120">
    <property type="component" value="Unassembled WGS sequence"/>
</dbReference>
<dbReference type="InterPro" id="IPR012337">
    <property type="entry name" value="RNaseH-like_sf"/>
</dbReference>
<dbReference type="PANTHER" id="PTHR11697:SF230">
    <property type="entry name" value="ZINC FINGER, MYM DOMAIN CONTAINING 1"/>
    <property type="match status" value="1"/>
</dbReference>
<dbReference type="SUPFAM" id="SSF53098">
    <property type="entry name" value="Ribonuclease H-like"/>
    <property type="match status" value="1"/>
</dbReference>